<dbReference type="GO" id="GO:0051539">
    <property type="term" value="F:4 iron, 4 sulfur cluster binding"/>
    <property type="evidence" value="ECO:0007669"/>
    <property type="project" value="UniProtKB-KW"/>
</dbReference>
<dbReference type="PANTHER" id="PTHR30182:SF1">
    <property type="entry name" value="L-SERINE DEHYDRATASE 1"/>
    <property type="match status" value="1"/>
</dbReference>
<gene>
    <name evidence="10" type="ORF">E1B28_007495</name>
</gene>
<feature type="signal peptide" evidence="8">
    <location>
        <begin position="1"/>
        <end position="16"/>
    </location>
</feature>
<dbReference type="KEGG" id="more:E1B28_007495"/>
<dbReference type="Gene3D" id="3.30.1330.90">
    <property type="entry name" value="D-3-phosphoglycerate dehydrogenase, domain 3"/>
    <property type="match status" value="1"/>
</dbReference>
<keyword evidence="6" id="KW-0411">Iron-sulfur</keyword>
<dbReference type="AlphaFoldDB" id="A0A9P7UTI5"/>
<comment type="caution">
    <text evidence="10">The sequence shown here is derived from an EMBL/GenBank/DDBJ whole genome shotgun (WGS) entry which is preliminary data.</text>
</comment>
<dbReference type="GO" id="GO:0046872">
    <property type="term" value="F:metal ion binding"/>
    <property type="evidence" value="ECO:0007669"/>
    <property type="project" value="UniProtKB-KW"/>
</dbReference>
<evidence type="ECO:0000256" key="4">
    <source>
        <dbReference type="ARBA" id="ARBA00022723"/>
    </source>
</evidence>
<sequence length="98" mass="10791">MVLLFLSSLSLRFLRRLPHGFARVPARPFSNQTPEHAVISTFDLFSIGVGPSSSHTVGPMRAGRIFITDLEHLNLLHKVKSLKITLYGSLAATGKGYE</sequence>
<evidence type="ECO:0000256" key="6">
    <source>
        <dbReference type="ARBA" id="ARBA00023014"/>
    </source>
</evidence>
<reference evidence="10" key="1">
    <citation type="journal article" date="2021" name="Genome Biol. Evol.">
        <title>The assembled and annotated genome of the fairy-ring fungus Marasmius oreades.</title>
        <authorList>
            <person name="Hiltunen M."/>
            <person name="Ament-Velasquez S.L."/>
            <person name="Johannesson H."/>
        </authorList>
    </citation>
    <scope>NUCLEOTIDE SEQUENCE</scope>
    <source>
        <strain evidence="10">03SP1</strain>
    </source>
</reference>
<keyword evidence="11" id="KW-1185">Reference proteome</keyword>
<dbReference type="PANTHER" id="PTHR30182">
    <property type="entry name" value="L-SERINE DEHYDRATASE"/>
    <property type="match status" value="1"/>
</dbReference>
<dbReference type="InterPro" id="IPR051318">
    <property type="entry name" value="Fe-S_L-Ser"/>
</dbReference>
<evidence type="ECO:0000256" key="8">
    <source>
        <dbReference type="SAM" id="SignalP"/>
    </source>
</evidence>
<dbReference type="InterPro" id="IPR005131">
    <property type="entry name" value="Ser_deHydtase_bsu"/>
</dbReference>
<protein>
    <recommendedName>
        <fullName evidence="9">Serine dehydratase beta chain domain-containing protein</fullName>
    </recommendedName>
</protein>
<dbReference type="RefSeq" id="XP_043010327.1">
    <property type="nucleotide sequence ID" value="XM_043152241.1"/>
</dbReference>
<dbReference type="OrthoDB" id="192663at2759"/>
<accession>A0A9P7UTI5</accession>
<dbReference type="EMBL" id="CM032184">
    <property type="protein sequence ID" value="KAG7093857.1"/>
    <property type="molecule type" value="Genomic_DNA"/>
</dbReference>
<dbReference type="InterPro" id="IPR029009">
    <property type="entry name" value="ASB_dom_sf"/>
</dbReference>
<evidence type="ECO:0000256" key="7">
    <source>
        <dbReference type="ARBA" id="ARBA00023239"/>
    </source>
</evidence>
<organism evidence="10 11">
    <name type="scientific">Marasmius oreades</name>
    <name type="common">fairy-ring Marasmius</name>
    <dbReference type="NCBI Taxonomy" id="181124"/>
    <lineage>
        <taxon>Eukaryota</taxon>
        <taxon>Fungi</taxon>
        <taxon>Dikarya</taxon>
        <taxon>Basidiomycota</taxon>
        <taxon>Agaricomycotina</taxon>
        <taxon>Agaricomycetes</taxon>
        <taxon>Agaricomycetidae</taxon>
        <taxon>Agaricales</taxon>
        <taxon>Marasmiineae</taxon>
        <taxon>Marasmiaceae</taxon>
        <taxon>Marasmius</taxon>
    </lineage>
</organism>
<comment type="cofactor">
    <cofactor evidence="1">
        <name>[4Fe-4S] cluster</name>
        <dbReference type="ChEBI" id="CHEBI:49883"/>
    </cofactor>
</comment>
<keyword evidence="7" id="KW-0456">Lyase</keyword>
<feature type="domain" description="Serine dehydratase beta chain" evidence="9">
    <location>
        <begin position="40"/>
        <end position="97"/>
    </location>
</feature>
<evidence type="ECO:0000313" key="11">
    <source>
        <dbReference type="Proteomes" id="UP001049176"/>
    </source>
</evidence>
<keyword evidence="5" id="KW-0408">Iron</keyword>
<proteinExistence type="predicted"/>
<keyword evidence="4" id="KW-0479">Metal-binding</keyword>
<dbReference type="GO" id="GO:0003941">
    <property type="term" value="F:L-serine ammonia-lyase activity"/>
    <property type="evidence" value="ECO:0007669"/>
    <property type="project" value="InterPro"/>
</dbReference>
<feature type="chain" id="PRO_5040165277" description="Serine dehydratase beta chain domain-containing protein" evidence="8">
    <location>
        <begin position="17"/>
        <end position="98"/>
    </location>
</feature>
<keyword evidence="3" id="KW-0004">4Fe-4S</keyword>
<keyword evidence="8" id="KW-0732">Signal</keyword>
<name>A0A9P7UTI5_9AGAR</name>
<dbReference type="GO" id="GO:0006094">
    <property type="term" value="P:gluconeogenesis"/>
    <property type="evidence" value="ECO:0007669"/>
    <property type="project" value="UniProtKB-KW"/>
</dbReference>
<evidence type="ECO:0000259" key="9">
    <source>
        <dbReference type="Pfam" id="PF03315"/>
    </source>
</evidence>
<evidence type="ECO:0000256" key="2">
    <source>
        <dbReference type="ARBA" id="ARBA00022432"/>
    </source>
</evidence>
<evidence type="ECO:0000256" key="1">
    <source>
        <dbReference type="ARBA" id="ARBA00001966"/>
    </source>
</evidence>
<dbReference type="Pfam" id="PF03315">
    <property type="entry name" value="SDH_beta"/>
    <property type="match status" value="1"/>
</dbReference>
<dbReference type="Proteomes" id="UP001049176">
    <property type="component" value="Chromosome 4"/>
</dbReference>
<dbReference type="SUPFAM" id="SSF143548">
    <property type="entry name" value="Serine metabolism enzymes domain"/>
    <property type="match status" value="1"/>
</dbReference>
<evidence type="ECO:0000256" key="3">
    <source>
        <dbReference type="ARBA" id="ARBA00022485"/>
    </source>
</evidence>
<keyword evidence="2" id="KW-0312">Gluconeogenesis</keyword>
<evidence type="ECO:0000313" key="10">
    <source>
        <dbReference type="EMBL" id="KAG7093857.1"/>
    </source>
</evidence>
<evidence type="ECO:0000256" key="5">
    <source>
        <dbReference type="ARBA" id="ARBA00023004"/>
    </source>
</evidence>
<dbReference type="GeneID" id="66076571"/>